<dbReference type="InParanoid" id="A0A2H3E209"/>
<gene>
    <name evidence="1" type="ORF">ARMGADRAFT_58162</name>
</gene>
<dbReference type="Proteomes" id="UP000217790">
    <property type="component" value="Unassembled WGS sequence"/>
</dbReference>
<protein>
    <submittedName>
        <fullName evidence="1">Uncharacterized protein</fullName>
    </submittedName>
</protein>
<evidence type="ECO:0000313" key="1">
    <source>
        <dbReference type="EMBL" id="PBK94593.1"/>
    </source>
</evidence>
<proteinExistence type="predicted"/>
<sequence length="129" mass="14036">MAFLLDKTDTSVERSCHESMGIVGGREPRVPILNSQARMNDGSVSQFTEQMELVPAEVEGIIQPCIKLASRVHSSYVNTVRVRVCEIVDVDATIATNTSSLTQPSFSGDIVDLSSQGYAAEMKKMLSLL</sequence>
<reference evidence="2" key="1">
    <citation type="journal article" date="2017" name="Nat. Ecol. Evol.">
        <title>Genome expansion and lineage-specific genetic innovations in the forest pathogenic fungi Armillaria.</title>
        <authorList>
            <person name="Sipos G."/>
            <person name="Prasanna A.N."/>
            <person name="Walter M.C."/>
            <person name="O'Connor E."/>
            <person name="Balint B."/>
            <person name="Krizsan K."/>
            <person name="Kiss B."/>
            <person name="Hess J."/>
            <person name="Varga T."/>
            <person name="Slot J."/>
            <person name="Riley R."/>
            <person name="Boka B."/>
            <person name="Rigling D."/>
            <person name="Barry K."/>
            <person name="Lee J."/>
            <person name="Mihaltcheva S."/>
            <person name="LaButti K."/>
            <person name="Lipzen A."/>
            <person name="Waldron R."/>
            <person name="Moloney N.M."/>
            <person name="Sperisen C."/>
            <person name="Kredics L."/>
            <person name="Vagvoelgyi C."/>
            <person name="Patrignani A."/>
            <person name="Fitzpatrick D."/>
            <person name="Nagy I."/>
            <person name="Doyle S."/>
            <person name="Anderson J.B."/>
            <person name="Grigoriev I.V."/>
            <person name="Gueldener U."/>
            <person name="Muensterkoetter M."/>
            <person name="Nagy L.G."/>
        </authorList>
    </citation>
    <scope>NUCLEOTIDE SEQUENCE [LARGE SCALE GENOMIC DNA]</scope>
    <source>
        <strain evidence="2">Ar21-2</strain>
    </source>
</reference>
<keyword evidence="2" id="KW-1185">Reference proteome</keyword>
<dbReference type="EMBL" id="KZ293653">
    <property type="protein sequence ID" value="PBK94593.1"/>
    <property type="molecule type" value="Genomic_DNA"/>
</dbReference>
<dbReference type="AlphaFoldDB" id="A0A2H3E209"/>
<evidence type="ECO:0000313" key="2">
    <source>
        <dbReference type="Proteomes" id="UP000217790"/>
    </source>
</evidence>
<accession>A0A2H3E209</accession>
<organism evidence="1 2">
    <name type="scientific">Armillaria gallica</name>
    <name type="common">Bulbous honey fungus</name>
    <name type="synonym">Armillaria bulbosa</name>
    <dbReference type="NCBI Taxonomy" id="47427"/>
    <lineage>
        <taxon>Eukaryota</taxon>
        <taxon>Fungi</taxon>
        <taxon>Dikarya</taxon>
        <taxon>Basidiomycota</taxon>
        <taxon>Agaricomycotina</taxon>
        <taxon>Agaricomycetes</taxon>
        <taxon>Agaricomycetidae</taxon>
        <taxon>Agaricales</taxon>
        <taxon>Marasmiineae</taxon>
        <taxon>Physalacriaceae</taxon>
        <taxon>Armillaria</taxon>
    </lineage>
</organism>
<name>A0A2H3E209_ARMGA</name>